<gene>
    <name evidence="4" type="ORF">GCM10009544_33510</name>
</gene>
<keyword evidence="2" id="KW-0472">Membrane</keyword>
<sequence length="253" mass="26392">MTLPRVLVIGAAALAVLSTAAPASPQHPRDRAPVHAGCATPGSATFPITTRLSGGPDAYERGGAPRTWRLELRNATGTECRNVHPVAVLADRGRVLRPGDIRLDFYDPTASRWRPVRFERTDEAENVGVFEGRSPEFPGFSVPARGAVPVRVRLAFTEGAPEGRVTANVTTVQRRGADGDWVGESNDYAFGVGGAAGRPAGATGGGEREGQDAGQGPALADTGSQRHLFAIGAAAFALLLAGGSLFFGARRGR</sequence>
<keyword evidence="5" id="KW-1185">Reference proteome</keyword>
<protein>
    <recommendedName>
        <fullName evidence="6">Gram-positive cocci surface proteins LPxTG domain-containing protein</fullName>
    </recommendedName>
</protein>
<keyword evidence="3" id="KW-0732">Signal</keyword>
<feature type="transmembrane region" description="Helical" evidence="2">
    <location>
        <begin position="228"/>
        <end position="249"/>
    </location>
</feature>
<comment type="caution">
    <text evidence="4">The sequence shown here is derived from an EMBL/GenBank/DDBJ whole genome shotgun (WGS) entry which is preliminary data.</text>
</comment>
<evidence type="ECO:0000256" key="1">
    <source>
        <dbReference type="SAM" id="MobiDB-lite"/>
    </source>
</evidence>
<feature type="signal peptide" evidence="3">
    <location>
        <begin position="1"/>
        <end position="23"/>
    </location>
</feature>
<evidence type="ECO:0000313" key="4">
    <source>
        <dbReference type="EMBL" id="GAA0468565.1"/>
    </source>
</evidence>
<dbReference type="Proteomes" id="UP001499895">
    <property type="component" value="Unassembled WGS sequence"/>
</dbReference>
<evidence type="ECO:0000313" key="5">
    <source>
        <dbReference type="Proteomes" id="UP001499895"/>
    </source>
</evidence>
<proteinExistence type="predicted"/>
<name>A0ABN1A668_9ACTN</name>
<reference evidence="4 5" key="1">
    <citation type="journal article" date="2019" name="Int. J. Syst. Evol. Microbiol.">
        <title>The Global Catalogue of Microorganisms (GCM) 10K type strain sequencing project: providing services to taxonomists for standard genome sequencing and annotation.</title>
        <authorList>
            <consortium name="The Broad Institute Genomics Platform"/>
            <consortium name="The Broad Institute Genome Sequencing Center for Infectious Disease"/>
            <person name="Wu L."/>
            <person name="Ma J."/>
        </authorList>
    </citation>
    <scope>NUCLEOTIDE SEQUENCE [LARGE SCALE GENOMIC DNA]</scope>
    <source>
        <strain evidence="4 5">JCM 10649</strain>
    </source>
</reference>
<evidence type="ECO:0000256" key="3">
    <source>
        <dbReference type="SAM" id="SignalP"/>
    </source>
</evidence>
<feature type="chain" id="PRO_5047198774" description="Gram-positive cocci surface proteins LPxTG domain-containing protein" evidence="3">
    <location>
        <begin position="24"/>
        <end position="253"/>
    </location>
</feature>
<dbReference type="RefSeq" id="WP_344091193.1">
    <property type="nucleotide sequence ID" value="NZ_BAAAHB010000034.1"/>
</dbReference>
<keyword evidence="2" id="KW-1133">Transmembrane helix</keyword>
<keyword evidence="2" id="KW-0812">Transmembrane</keyword>
<feature type="region of interest" description="Disordered" evidence="1">
    <location>
        <begin position="23"/>
        <end position="60"/>
    </location>
</feature>
<feature type="compositionally biased region" description="Polar residues" evidence="1">
    <location>
        <begin position="42"/>
        <end position="52"/>
    </location>
</feature>
<evidence type="ECO:0000256" key="2">
    <source>
        <dbReference type="SAM" id="Phobius"/>
    </source>
</evidence>
<feature type="region of interest" description="Disordered" evidence="1">
    <location>
        <begin position="198"/>
        <end position="220"/>
    </location>
</feature>
<organism evidence="4 5">
    <name type="scientific">Streptomyces stramineus</name>
    <dbReference type="NCBI Taxonomy" id="173861"/>
    <lineage>
        <taxon>Bacteria</taxon>
        <taxon>Bacillati</taxon>
        <taxon>Actinomycetota</taxon>
        <taxon>Actinomycetes</taxon>
        <taxon>Kitasatosporales</taxon>
        <taxon>Streptomycetaceae</taxon>
        <taxon>Streptomyces</taxon>
    </lineage>
</organism>
<accession>A0ABN1A668</accession>
<dbReference type="EMBL" id="BAAAHB010000034">
    <property type="protein sequence ID" value="GAA0468565.1"/>
    <property type="molecule type" value="Genomic_DNA"/>
</dbReference>
<evidence type="ECO:0008006" key="6">
    <source>
        <dbReference type="Google" id="ProtNLM"/>
    </source>
</evidence>